<keyword evidence="2" id="KW-1185">Reference proteome</keyword>
<organism evidence="1 2">
    <name type="scientific">Trifolium medium</name>
    <dbReference type="NCBI Taxonomy" id="97028"/>
    <lineage>
        <taxon>Eukaryota</taxon>
        <taxon>Viridiplantae</taxon>
        <taxon>Streptophyta</taxon>
        <taxon>Embryophyta</taxon>
        <taxon>Tracheophyta</taxon>
        <taxon>Spermatophyta</taxon>
        <taxon>Magnoliopsida</taxon>
        <taxon>eudicotyledons</taxon>
        <taxon>Gunneridae</taxon>
        <taxon>Pentapetalae</taxon>
        <taxon>rosids</taxon>
        <taxon>fabids</taxon>
        <taxon>Fabales</taxon>
        <taxon>Fabaceae</taxon>
        <taxon>Papilionoideae</taxon>
        <taxon>50 kb inversion clade</taxon>
        <taxon>NPAAA clade</taxon>
        <taxon>Hologalegina</taxon>
        <taxon>IRL clade</taxon>
        <taxon>Trifolieae</taxon>
        <taxon>Trifolium</taxon>
    </lineage>
</organism>
<dbReference type="Proteomes" id="UP000265520">
    <property type="component" value="Unassembled WGS sequence"/>
</dbReference>
<feature type="non-terminal residue" evidence="1">
    <location>
        <position position="1"/>
    </location>
</feature>
<dbReference type="AlphaFoldDB" id="A0A392PS73"/>
<proteinExistence type="predicted"/>
<reference evidence="1 2" key="1">
    <citation type="journal article" date="2018" name="Front. Plant Sci.">
        <title>Red Clover (Trifolium pratense) and Zigzag Clover (T. medium) - A Picture of Genomic Similarities and Differences.</title>
        <authorList>
            <person name="Dluhosova J."/>
            <person name="Istvanek J."/>
            <person name="Nedelnik J."/>
            <person name="Repkova J."/>
        </authorList>
    </citation>
    <scope>NUCLEOTIDE SEQUENCE [LARGE SCALE GENOMIC DNA]</scope>
    <source>
        <strain evidence="2">cv. 10/8</strain>
        <tissue evidence="1">Leaf</tissue>
    </source>
</reference>
<protein>
    <submittedName>
        <fullName evidence="1">Uncharacterized protein</fullName>
    </submittedName>
</protein>
<evidence type="ECO:0000313" key="1">
    <source>
        <dbReference type="EMBL" id="MCI14943.1"/>
    </source>
</evidence>
<dbReference type="EMBL" id="LXQA010094402">
    <property type="protein sequence ID" value="MCI14943.1"/>
    <property type="molecule type" value="Genomic_DNA"/>
</dbReference>
<name>A0A392PS73_9FABA</name>
<comment type="caution">
    <text evidence="1">The sequence shown here is derived from an EMBL/GenBank/DDBJ whole genome shotgun (WGS) entry which is preliminary data.</text>
</comment>
<sequence>DDSGSRFPAVAGARSSQSQLLIIRSDRSDRTVPSCYSVPQ</sequence>
<evidence type="ECO:0000313" key="2">
    <source>
        <dbReference type="Proteomes" id="UP000265520"/>
    </source>
</evidence>
<accession>A0A392PS73</accession>